<dbReference type="Pfam" id="PF00076">
    <property type="entry name" value="RRM_1"/>
    <property type="match status" value="1"/>
</dbReference>
<evidence type="ECO:0000256" key="5">
    <source>
        <dbReference type="ARBA" id="ARBA00031739"/>
    </source>
</evidence>
<dbReference type="InterPro" id="IPR012677">
    <property type="entry name" value="Nucleotide-bd_a/b_plait_sf"/>
</dbReference>
<dbReference type="KEGG" id="clec:106671137"/>
<evidence type="ECO:0000256" key="6">
    <source>
        <dbReference type="PROSITE-ProRule" id="PRU00176"/>
    </source>
</evidence>
<evidence type="ECO:0000313" key="8">
    <source>
        <dbReference type="EnsemblMetazoa" id="XP_014257468.1"/>
    </source>
</evidence>
<dbReference type="PROSITE" id="PS50102">
    <property type="entry name" value="RRM"/>
    <property type="match status" value="1"/>
</dbReference>
<dbReference type="GO" id="GO:0000398">
    <property type="term" value="P:mRNA splicing, via spliceosome"/>
    <property type="evidence" value="ECO:0007669"/>
    <property type="project" value="TreeGrafter"/>
</dbReference>
<sequence>MDSFKFMLNRDGGVLMTSLSAVNMNISTCYVEKRWSMKPLKPFLKPGKIVIQDSRLFSTQSNRMSNLLTIYDPDSEDPEIRRKSELLKRIWSRYCIVYDPLKAGSIDGTDSQPHDRAITRAQKADYKPNSKVKGKPENTIFVSGLSRKTTEQDVKEEFSRFGEVVRCRLVQDIVTGRSRGYAFVEYAREKDALNAFQRGFKMRLDGSQLFVDMECERLLPGWVPRRLGGGFNGRKESGQLRFGGRLRAFKKPLHLLTEQELLGQFGTKLNKGESNKTP</sequence>
<dbReference type="SMART" id="SM00360">
    <property type="entry name" value="RRM"/>
    <property type="match status" value="1"/>
</dbReference>
<dbReference type="GO" id="GO:0071011">
    <property type="term" value="C:precatalytic spliceosome"/>
    <property type="evidence" value="ECO:0007669"/>
    <property type="project" value="TreeGrafter"/>
</dbReference>
<dbReference type="RefSeq" id="XP_014257468.1">
    <property type="nucleotide sequence ID" value="XM_014401982.2"/>
</dbReference>
<comment type="subcellular location">
    <subcellularLocation>
        <location evidence="1">Nucleus</location>
    </subcellularLocation>
</comment>
<dbReference type="GO" id="GO:0017069">
    <property type="term" value="F:snRNA binding"/>
    <property type="evidence" value="ECO:0007669"/>
    <property type="project" value="TreeGrafter"/>
</dbReference>
<evidence type="ECO:0000256" key="4">
    <source>
        <dbReference type="ARBA" id="ARBA00023242"/>
    </source>
</evidence>
<feature type="domain" description="RRM" evidence="7">
    <location>
        <begin position="138"/>
        <end position="216"/>
    </location>
</feature>
<dbReference type="FunFam" id="3.30.70.330:FF:000132">
    <property type="entry name" value="Small nuclear ribonucleoprotein U11/U12 subunit 35"/>
    <property type="match status" value="1"/>
</dbReference>
<dbReference type="SUPFAM" id="SSF54928">
    <property type="entry name" value="RNA-binding domain, RBD"/>
    <property type="match status" value="1"/>
</dbReference>
<dbReference type="PANTHER" id="PTHR13952:SF6">
    <property type="entry name" value="U11_U12 SMALL NUCLEAR RIBONUCLEOPROTEIN 35 KDA PROTEIN"/>
    <property type="match status" value="1"/>
</dbReference>
<dbReference type="EnsemblMetazoa" id="XM_014401982.2">
    <property type="protein sequence ID" value="XP_014257468.1"/>
    <property type="gene ID" value="LOC106671137"/>
</dbReference>
<dbReference type="OrthoDB" id="6159137at2759"/>
<dbReference type="InterPro" id="IPR000504">
    <property type="entry name" value="RRM_dom"/>
</dbReference>
<evidence type="ECO:0000259" key="7">
    <source>
        <dbReference type="PROSITE" id="PS50102"/>
    </source>
</evidence>
<keyword evidence="4" id="KW-0539">Nucleus</keyword>
<dbReference type="PANTHER" id="PTHR13952">
    <property type="entry name" value="U1 SMALL NUCLEAR RIBONUCLEOPROTEIN 70 KD"/>
    <property type="match status" value="1"/>
</dbReference>
<evidence type="ECO:0000256" key="2">
    <source>
        <dbReference type="ARBA" id="ARBA00021080"/>
    </source>
</evidence>
<keyword evidence="3 6" id="KW-0694">RNA-binding</keyword>
<dbReference type="GeneID" id="106671137"/>
<dbReference type="GO" id="GO:0003729">
    <property type="term" value="F:mRNA binding"/>
    <property type="evidence" value="ECO:0007669"/>
    <property type="project" value="TreeGrafter"/>
</dbReference>
<evidence type="ECO:0000256" key="3">
    <source>
        <dbReference type="ARBA" id="ARBA00022884"/>
    </source>
</evidence>
<keyword evidence="9" id="KW-1185">Reference proteome</keyword>
<dbReference type="RefSeq" id="XP_014257469.1">
    <property type="nucleotide sequence ID" value="XM_014401983.2"/>
</dbReference>
<reference evidence="8" key="1">
    <citation type="submission" date="2022-01" db="UniProtKB">
        <authorList>
            <consortium name="EnsemblMetazoa"/>
        </authorList>
    </citation>
    <scope>IDENTIFICATION</scope>
</reference>
<organism evidence="8 9">
    <name type="scientific">Cimex lectularius</name>
    <name type="common">Bed bug</name>
    <name type="synonym">Acanthia lectularia</name>
    <dbReference type="NCBI Taxonomy" id="79782"/>
    <lineage>
        <taxon>Eukaryota</taxon>
        <taxon>Metazoa</taxon>
        <taxon>Ecdysozoa</taxon>
        <taxon>Arthropoda</taxon>
        <taxon>Hexapoda</taxon>
        <taxon>Insecta</taxon>
        <taxon>Pterygota</taxon>
        <taxon>Neoptera</taxon>
        <taxon>Paraneoptera</taxon>
        <taxon>Hemiptera</taxon>
        <taxon>Heteroptera</taxon>
        <taxon>Panheteroptera</taxon>
        <taxon>Cimicomorpha</taxon>
        <taxon>Cimicidae</taxon>
        <taxon>Cimex</taxon>
    </lineage>
</organism>
<name>A0A8I6S798_CIMLE</name>
<dbReference type="EnsemblMetazoa" id="XM_014401983.2">
    <property type="protein sequence ID" value="XP_014257469.1"/>
    <property type="gene ID" value="LOC106671137"/>
</dbReference>
<dbReference type="Proteomes" id="UP000494040">
    <property type="component" value="Unassembled WGS sequence"/>
</dbReference>
<evidence type="ECO:0000313" key="9">
    <source>
        <dbReference type="Proteomes" id="UP000494040"/>
    </source>
</evidence>
<dbReference type="InterPro" id="IPR035979">
    <property type="entry name" value="RBD_domain_sf"/>
</dbReference>
<protein>
    <recommendedName>
        <fullName evidence="2">U11/U12 small nuclear ribonucleoprotein 35 kDa protein</fullName>
    </recommendedName>
    <alternativeName>
        <fullName evidence="5">U1 snRNP-binding protein homolog</fullName>
    </alternativeName>
</protein>
<accession>A0A8I6S798</accession>
<dbReference type="Gene3D" id="3.30.70.330">
    <property type="match status" value="1"/>
</dbReference>
<dbReference type="InterPro" id="IPR051183">
    <property type="entry name" value="U1_U11-U12_snRNP_70-35kDa"/>
</dbReference>
<dbReference type="AlphaFoldDB" id="A0A8I6S798"/>
<proteinExistence type="predicted"/>
<evidence type="ECO:0000256" key="1">
    <source>
        <dbReference type="ARBA" id="ARBA00004123"/>
    </source>
</evidence>